<dbReference type="InterPro" id="IPR019821">
    <property type="entry name" value="Kinesin_motor_CS"/>
</dbReference>
<comment type="caution">
    <text evidence="8">The sequence shown here is derived from an EMBL/GenBank/DDBJ whole genome shotgun (WGS) entry which is preliminary data.</text>
</comment>
<accession>A0ABP0SCM6</accession>
<evidence type="ECO:0000256" key="5">
    <source>
        <dbReference type="RuleBase" id="RU000394"/>
    </source>
</evidence>
<comment type="caution">
    <text evidence="3">Lacks conserved residue(s) required for the propagation of feature annotation.</text>
</comment>
<keyword evidence="1 5" id="KW-0547">Nucleotide-binding</keyword>
<keyword evidence="5" id="KW-0493">Microtubule</keyword>
<evidence type="ECO:0000256" key="1">
    <source>
        <dbReference type="ARBA" id="ARBA00022741"/>
    </source>
</evidence>
<dbReference type="PANTHER" id="PTHR47972:SF16">
    <property type="entry name" value="KINESIN-LIKE PROTEIN"/>
    <property type="match status" value="1"/>
</dbReference>
<dbReference type="PROSITE" id="PS50067">
    <property type="entry name" value="KINESIN_MOTOR_2"/>
    <property type="match status" value="1"/>
</dbReference>
<dbReference type="Pfam" id="PF00225">
    <property type="entry name" value="Kinesin"/>
    <property type="match status" value="1"/>
</dbReference>
<dbReference type="InterPro" id="IPR011990">
    <property type="entry name" value="TPR-like_helical_dom_sf"/>
</dbReference>
<dbReference type="InterPro" id="IPR027417">
    <property type="entry name" value="P-loop_NTPase"/>
</dbReference>
<proteinExistence type="inferred from homology"/>
<organism evidence="8 9">
    <name type="scientific">Durusdinium trenchii</name>
    <dbReference type="NCBI Taxonomy" id="1381693"/>
    <lineage>
        <taxon>Eukaryota</taxon>
        <taxon>Sar</taxon>
        <taxon>Alveolata</taxon>
        <taxon>Dinophyceae</taxon>
        <taxon>Suessiales</taxon>
        <taxon>Symbiodiniaceae</taxon>
        <taxon>Durusdinium</taxon>
    </lineage>
</organism>
<gene>
    <name evidence="8" type="ORF">CCMP2556_LOCUS51215</name>
</gene>
<evidence type="ECO:0000256" key="3">
    <source>
        <dbReference type="PROSITE-ProRule" id="PRU00283"/>
    </source>
</evidence>
<feature type="region of interest" description="Disordered" evidence="6">
    <location>
        <begin position="699"/>
        <end position="729"/>
    </location>
</feature>
<reference evidence="8 9" key="1">
    <citation type="submission" date="2024-02" db="EMBL/GenBank/DDBJ databases">
        <authorList>
            <person name="Chen Y."/>
            <person name="Shah S."/>
            <person name="Dougan E. K."/>
            <person name="Thang M."/>
            <person name="Chan C."/>
        </authorList>
    </citation>
    <scope>NUCLEOTIDE SEQUENCE [LARGE SCALE GENOMIC DNA]</scope>
</reference>
<evidence type="ECO:0000313" key="8">
    <source>
        <dbReference type="EMBL" id="CAK9110140.1"/>
    </source>
</evidence>
<evidence type="ECO:0000256" key="2">
    <source>
        <dbReference type="ARBA" id="ARBA00022840"/>
    </source>
</evidence>
<dbReference type="EMBL" id="CAXAMN010027339">
    <property type="protein sequence ID" value="CAK9110140.1"/>
    <property type="molecule type" value="Genomic_DNA"/>
</dbReference>
<dbReference type="Gene3D" id="1.25.40.10">
    <property type="entry name" value="Tetratricopeptide repeat domain"/>
    <property type="match status" value="4"/>
</dbReference>
<dbReference type="Pfam" id="PF01535">
    <property type="entry name" value="PPR"/>
    <property type="match status" value="2"/>
</dbReference>
<feature type="domain" description="Kinesin motor" evidence="7">
    <location>
        <begin position="487"/>
        <end position="669"/>
    </location>
</feature>
<dbReference type="PROSITE" id="PS51375">
    <property type="entry name" value="PPR"/>
    <property type="match status" value="1"/>
</dbReference>
<dbReference type="Proteomes" id="UP001642484">
    <property type="component" value="Unassembled WGS sequence"/>
</dbReference>
<dbReference type="InterPro" id="IPR001752">
    <property type="entry name" value="Kinesin_motor_dom"/>
</dbReference>
<dbReference type="InterPro" id="IPR027640">
    <property type="entry name" value="Kinesin-like_fam"/>
</dbReference>
<sequence>MGAEANSLHGTQSPFNSLLDSRSTLRYLKSLAAPKPLTRAFRQLSAHRVDLNSFHYNAVINSWVKGRRWSEALASLRAMGLAQVEADLASYNTLASPCGEWRLSLSIRQCSLRHSFTCNLIGCIASVSSCAEVGHWQRAQGLLLSLLKTDLQADERPGSALINACEKCSNWTGALSFLEWMPWSLVTPNRITFNAASSASGGTWWRSFTLLAATEEPNRISYNSMLSALEKGAEWSKALSWLAQLQLHRVGADEISYNASLSACGQAGRWEYAANLLQVLEGHGQPDEISFAAAVSACDQKGRWRPVLDLLQTMSASLLVPNQICLNSVISSFESGHQWRWALEGLMEMIWRDHPRDEQSYASSISACAKCSQPWWSLRLLRWMESEGLPSNELSRALCIESCLWGGHPFALKESAHEVEQLSFTAVCLWPDRCRKDAHHVRQRCHLARSKLRKGGWRNQPKAMPGLVPRAAEESSLELFLDVVLGDLLQGKVPPTLDIKKDPRGTVKVDNAVEIEVASPEDLQKTIQMGMDRRHVAATKMNADSSRSHLIFIVTIECTNRKSKQVSSGKLTLCDLAGSERLKKSEVTGEQMKEAQSINKSLTALGDVIEALTKGQKHVPYRNHRLTQLLSDSLGGNAKTLMFVNCSPASGNLDETSAALAYAVRAKNIVNKVEKNSDSQEVSRLKKVVQMLSTELEQARKSGAALPELGQEDPEGMAAAEEKEQKEEK</sequence>
<feature type="repeat" description="PPR" evidence="4">
    <location>
        <begin position="253"/>
        <end position="287"/>
    </location>
</feature>
<keyword evidence="5" id="KW-0505">Motor protein</keyword>
<name>A0ABP0SCM6_9DINO</name>
<evidence type="ECO:0000256" key="4">
    <source>
        <dbReference type="PROSITE-ProRule" id="PRU00708"/>
    </source>
</evidence>
<protein>
    <recommendedName>
        <fullName evidence="5">Kinesin-like protein</fullName>
    </recommendedName>
</protein>
<dbReference type="Gene3D" id="3.40.850.10">
    <property type="entry name" value="Kinesin motor domain"/>
    <property type="match status" value="1"/>
</dbReference>
<evidence type="ECO:0000256" key="6">
    <source>
        <dbReference type="SAM" id="MobiDB-lite"/>
    </source>
</evidence>
<dbReference type="SMART" id="SM00129">
    <property type="entry name" value="KISc"/>
    <property type="match status" value="1"/>
</dbReference>
<dbReference type="SUPFAM" id="SSF52540">
    <property type="entry name" value="P-loop containing nucleoside triphosphate hydrolases"/>
    <property type="match status" value="1"/>
</dbReference>
<dbReference type="InterPro" id="IPR036961">
    <property type="entry name" value="Kinesin_motor_dom_sf"/>
</dbReference>
<comment type="similarity">
    <text evidence="3 5">Belongs to the TRAFAC class myosin-kinesin ATPase superfamily. Kinesin family.</text>
</comment>
<dbReference type="PROSITE" id="PS00411">
    <property type="entry name" value="KINESIN_MOTOR_1"/>
    <property type="match status" value="1"/>
</dbReference>
<dbReference type="PANTHER" id="PTHR47972">
    <property type="entry name" value="KINESIN-LIKE PROTEIN KLP-3"/>
    <property type="match status" value="1"/>
</dbReference>
<keyword evidence="9" id="KW-1185">Reference proteome</keyword>
<dbReference type="PRINTS" id="PR00380">
    <property type="entry name" value="KINESINHEAVY"/>
</dbReference>
<evidence type="ECO:0000313" key="9">
    <source>
        <dbReference type="Proteomes" id="UP001642484"/>
    </source>
</evidence>
<keyword evidence="2 5" id="KW-0067">ATP-binding</keyword>
<feature type="compositionally biased region" description="Basic and acidic residues" evidence="6">
    <location>
        <begin position="720"/>
        <end position="729"/>
    </location>
</feature>
<evidence type="ECO:0000259" key="7">
    <source>
        <dbReference type="PROSITE" id="PS50067"/>
    </source>
</evidence>
<dbReference type="InterPro" id="IPR002885">
    <property type="entry name" value="PPR_rpt"/>
</dbReference>